<dbReference type="EMBL" id="MT141692">
    <property type="protein sequence ID" value="QJA69278.1"/>
    <property type="molecule type" value="Genomic_DNA"/>
</dbReference>
<gene>
    <name evidence="1" type="ORF">MM415A04828_0006</name>
</gene>
<evidence type="ECO:0000313" key="1">
    <source>
        <dbReference type="EMBL" id="QJA69278.1"/>
    </source>
</evidence>
<organism evidence="1">
    <name type="scientific">viral metagenome</name>
    <dbReference type="NCBI Taxonomy" id="1070528"/>
    <lineage>
        <taxon>unclassified sequences</taxon>
        <taxon>metagenomes</taxon>
        <taxon>organismal metagenomes</taxon>
    </lineage>
</organism>
<protein>
    <submittedName>
        <fullName evidence="1">Uncharacterized protein</fullName>
    </submittedName>
</protein>
<accession>A0A6M3JIZ7</accession>
<sequence>MGQRLRPRVREEPVKCSTLTCTRKAAPGWAVCDGCRDRILYGHIREKAAREAWGK</sequence>
<name>A0A6M3JIZ7_9ZZZZ</name>
<reference evidence="1" key="1">
    <citation type="submission" date="2020-03" db="EMBL/GenBank/DDBJ databases">
        <title>The deep terrestrial virosphere.</title>
        <authorList>
            <person name="Holmfeldt K."/>
            <person name="Nilsson E."/>
            <person name="Simone D."/>
            <person name="Lopez-Fernandez M."/>
            <person name="Wu X."/>
            <person name="de Brujin I."/>
            <person name="Lundin D."/>
            <person name="Andersson A."/>
            <person name="Bertilsson S."/>
            <person name="Dopson M."/>
        </authorList>
    </citation>
    <scope>NUCLEOTIDE SEQUENCE</scope>
    <source>
        <strain evidence="1">MM415A04828</strain>
    </source>
</reference>
<proteinExistence type="predicted"/>
<dbReference type="AlphaFoldDB" id="A0A6M3JIZ7"/>